<dbReference type="InterPro" id="IPR051896">
    <property type="entry name" value="TCR_alpha_variable"/>
</dbReference>
<dbReference type="AlphaFoldDB" id="A0AA41NJ97"/>
<dbReference type="PANTHER" id="PTHR19339">
    <property type="entry name" value="T CELL RECEPTOR ALPHA VARIABLE 39"/>
    <property type="match status" value="1"/>
</dbReference>
<keyword evidence="8" id="KW-0391">Immunity</keyword>
<comment type="subcellular location">
    <subcellularLocation>
        <location evidence="1">Cell membrane</location>
    </subcellularLocation>
</comment>
<evidence type="ECO:0000256" key="3">
    <source>
        <dbReference type="ARBA" id="ARBA00022729"/>
    </source>
</evidence>
<reference evidence="9" key="1">
    <citation type="submission" date="2020-03" db="EMBL/GenBank/DDBJ databases">
        <title>Studies in the Genomics of Life Span.</title>
        <authorList>
            <person name="Glass D."/>
        </authorList>
    </citation>
    <scope>NUCLEOTIDE SEQUENCE</scope>
    <source>
        <strain evidence="9">SUZIE</strain>
        <tissue evidence="9">Muscle</tissue>
    </source>
</reference>
<dbReference type="GO" id="GO:0042101">
    <property type="term" value="C:T cell receptor complex"/>
    <property type="evidence" value="ECO:0007669"/>
    <property type="project" value="UniProtKB-KW"/>
</dbReference>
<evidence type="ECO:0000313" key="9">
    <source>
        <dbReference type="EMBL" id="MBZ3890847.1"/>
    </source>
</evidence>
<organism evidence="9 10">
    <name type="scientific">Sciurus carolinensis</name>
    <name type="common">Eastern gray squirrel</name>
    <dbReference type="NCBI Taxonomy" id="30640"/>
    <lineage>
        <taxon>Eukaryota</taxon>
        <taxon>Metazoa</taxon>
        <taxon>Chordata</taxon>
        <taxon>Craniata</taxon>
        <taxon>Vertebrata</taxon>
        <taxon>Euteleostomi</taxon>
        <taxon>Mammalia</taxon>
        <taxon>Eutheria</taxon>
        <taxon>Euarchontoglires</taxon>
        <taxon>Glires</taxon>
        <taxon>Rodentia</taxon>
        <taxon>Sciuromorpha</taxon>
        <taxon>Sciuridae</taxon>
        <taxon>Sciurinae</taxon>
        <taxon>Sciurini</taxon>
        <taxon>Sciurus</taxon>
    </lineage>
</organism>
<evidence type="ECO:0000256" key="5">
    <source>
        <dbReference type="ARBA" id="ARBA00023136"/>
    </source>
</evidence>
<evidence type="ECO:0000256" key="6">
    <source>
        <dbReference type="ARBA" id="ARBA00023157"/>
    </source>
</evidence>
<keyword evidence="7" id="KW-0325">Glycoprotein</keyword>
<keyword evidence="8" id="KW-1279">T cell receptor</keyword>
<protein>
    <recommendedName>
        <fullName evidence="11">Immunoglobulin V-set domain-containing protein</fullName>
    </recommendedName>
</protein>
<evidence type="ECO:0000256" key="2">
    <source>
        <dbReference type="ARBA" id="ARBA00022475"/>
    </source>
</evidence>
<evidence type="ECO:0000256" key="7">
    <source>
        <dbReference type="ARBA" id="ARBA00023180"/>
    </source>
</evidence>
<name>A0AA41NJ97_SCICA</name>
<dbReference type="GO" id="GO:0002250">
    <property type="term" value="P:adaptive immune response"/>
    <property type="evidence" value="ECO:0007669"/>
    <property type="project" value="UniProtKB-KW"/>
</dbReference>
<evidence type="ECO:0000256" key="8">
    <source>
        <dbReference type="ARBA" id="ARBA00043266"/>
    </source>
</evidence>
<gene>
    <name evidence="9" type="ORF">SUZIE_210005</name>
</gene>
<comment type="caution">
    <text evidence="9">The sequence shown here is derived from an EMBL/GenBank/DDBJ whole genome shotgun (WGS) entry which is preliminary data.</text>
</comment>
<keyword evidence="6" id="KW-1015">Disulfide bond</keyword>
<keyword evidence="3" id="KW-0732">Signal</keyword>
<proteinExistence type="predicted"/>
<evidence type="ECO:0000256" key="4">
    <source>
        <dbReference type="ARBA" id="ARBA00023130"/>
    </source>
</evidence>
<dbReference type="EMBL" id="JAATJV010443919">
    <property type="protein sequence ID" value="MBZ3890847.1"/>
    <property type="molecule type" value="Genomic_DNA"/>
</dbReference>
<evidence type="ECO:0008006" key="11">
    <source>
        <dbReference type="Google" id="ProtNLM"/>
    </source>
</evidence>
<keyword evidence="10" id="KW-1185">Reference proteome</keyword>
<evidence type="ECO:0000256" key="1">
    <source>
        <dbReference type="ARBA" id="ARBA00004236"/>
    </source>
</evidence>
<dbReference type="Gene3D" id="2.60.40.10">
    <property type="entry name" value="Immunoglobulins"/>
    <property type="match status" value="1"/>
</dbReference>
<dbReference type="Proteomes" id="UP001166674">
    <property type="component" value="Unassembled WGS sequence"/>
</dbReference>
<dbReference type="SUPFAM" id="SSF48726">
    <property type="entry name" value="Immunoglobulin"/>
    <property type="match status" value="1"/>
</dbReference>
<keyword evidence="5" id="KW-0472">Membrane</keyword>
<evidence type="ECO:0000313" key="10">
    <source>
        <dbReference type="Proteomes" id="UP001166674"/>
    </source>
</evidence>
<accession>A0AA41NJ97</accession>
<dbReference type="InterPro" id="IPR013783">
    <property type="entry name" value="Ig-like_fold"/>
</dbReference>
<sequence>MYSAGEVKQKGRLQATLLKDGSSLNITTVQHGDSATYFCAVVTQYYAGTCDLHQNLQLERSILTEPSAAGL</sequence>
<keyword evidence="4" id="KW-1064">Adaptive immunity</keyword>
<dbReference type="InterPro" id="IPR036179">
    <property type="entry name" value="Ig-like_dom_sf"/>
</dbReference>
<dbReference type="PANTHER" id="PTHR19339:SF5">
    <property type="entry name" value="IG-LIKE DOMAIN-CONTAINING PROTEIN"/>
    <property type="match status" value="1"/>
</dbReference>
<keyword evidence="2" id="KW-1003">Cell membrane</keyword>